<dbReference type="KEGG" id="dzi:111289994"/>
<dbReference type="GeneID" id="111289994"/>
<evidence type="ECO:0000313" key="3">
    <source>
        <dbReference type="Proteomes" id="UP000515121"/>
    </source>
</evidence>
<dbReference type="InterPro" id="IPR013187">
    <property type="entry name" value="F-box-assoc_dom_typ3"/>
</dbReference>
<reference evidence="4" key="1">
    <citation type="submission" date="2025-08" db="UniProtKB">
        <authorList>
            <consortium name="RefSeq"/>
        </authorList>
    </citation>
    <scope>IDENTIFICATION</scope>
    <source>
        <tissue evidence="4">Fruit stalk</tissue>
    </source>
</reference>
<dbReference type="NCBIfam" id="TIGR01640">
    <property type="entry name" value="F_box_assoc_1"/>
    <property type="match status" value="1"/>
</dbReference>
<accession>A0A6P5Y9R6</accession>
<gene>
    <name evidence="4" type="primary">LOC111289994</name>
</gene>
<dbReference type="Proteomes" id="UP000515121">
    <property type="component" value="Unplaced"/>
</dbReference>
<protein>
    <submittedName>
        <fullName evidence="4">F-box protein At5g07610-like isoform X1</fullName>
    </submittedName>
</protein>
<evidence type="ECO:0000259" key="2">
    <source>
        <dbReference type="Pfam" id="PF08268"/>
    </source>
</evidence>
<feature type="domain" description="F-box" evidence="1">
    <location>
        <begin position="59"/>
        <end position="93"/>
    </location>
</feature>
<keyword evidence="3" id="KW-1185">Reference proteome</keyword>
<dbReference type="InterPro" id="IPR001810">
    <property type="entry name" value="F-box_dom"/>
</dbReference>
<feature type="domain" description="F-box associated beta-propeller type 3" evidence="2">
    <location>
        <begin position="138"/>
        <end position="289"/>
    </location>
</feature>
<organism evidence="3 4">
    <name type="scientific">Durio zibethinus</name>
    <name type="common">Durian</name>
    <dbReference type="NCBI Taxonomy" id="66656"/>
    <lineage>
        <taxon>Eukaryota</taxon>
        <taxon>Viridiplantae</taxon>
        <taxon>Streptophyta</taxon>
        <taxon>Embryophyta</taxon>
        <taxon>Tracheophyta</taxon>
        <taxon>Spermatophyta</taxon>
        <taxon>Magnoliopsida</taxon>
        <taxon>eudicotyledons</taxon>
        <taxon>Gunneridae</taxon>
        <taxon>Pentapetalae</taxon>
        <taxon>rosids</taxon>
        <taxon>malvids</taxon>
        <taxon>Malvales</taxon>
        <taxon>Malvaceae</taxon>
        <taxon>Helicteroideae</taxon>
        <taxon>Durio</taxon>
    </lineage>
</organism>
<name>A0A6P5Y9R6_DURZI</name>
<evidence type="ECO:0000259" key="1">
    <source>
        <dbReference type="Pfam" id="PF00646"/>
    </source>
</evidence>
<dbReference type="InterPro" id="IPR036047">
    <property type="entry name" value="F-box-like_dom_sf"/>
</dbReference>
<dbReference type="Pfam" id="PF08268">
    <property type="entry name" value="FBA_3"/>
    <property type="match status" value="1"/>
</dbReference>
<dbReference type="PANTHER" id="PTHR35546">
    <property type="entry name" value="F-BOX PROTEIN INTERACTION DOMAIN PROTEIN-RELATED"/>
    <property type="match status" value="1"/>
</dbReference>
<dbReference type="PANTHER" id="PTHR35546:SF115">
    <property type="entry name" value="F-BOX DOMAIN-CONTAINING PROTEIN"/>
    <property type="match status" value="1"/>
</dbReference>
<evidence type="ECO:0000313" key="4">
    <source>
        <dbReference type="RefSeq" id="XP_022737115.1"/>
    </source>
</evidence>
<dbReference type="Pfam" id="PF00646">
    <property type="entry name" value="F-box"/>
    <property type="match status" value="1"/>
</dbReference>
<dbReference type="OrthoDB" id="605328at2759"/>
<dbReference type="SUPFAM" id="SSF81383">
    <property type="entry name" value="F-box domain"/>
    <property type="match status" value="1"/>
</dbReference>
<sequence length="436" mass="49840">MCIYMYMLEQVQTETKHKTAISISQTKMHSTKRTRPASSNSYQILSLSSSSADMIASNDDILTLILLFLRLKSLLKFKIVSKHWLSLVTHPRFSPKHNSRTISGLFVHRLSGKTKAEYDFINLSSNPSRAPFRSLTFVDDPSGIRILQSCNGLMLCCSIRADHPETNYYIYNPTTKQYTVLPGLGPGPRGRSSRNIFGVSLAFDPSKSPHYKVISIRNCDADLPYHYQIEIYVPTTGPWRPSGCTFIAPSNVQFKNGVFWNSAIHWLSDWGDSLYFDVEEEQIRDMPMPSVDEDVLVHRYFGESGGHLYLVEVYGSDNLQFDVYEMKRDYSGWLVKYKVDLNPIAAAFPEMARGYVDPIGLHSYAFSILCIVHEETDEDTFLVLHLPNKAIRYNFKDSSFKKLYDFAPRRTRVGGYISLELQCFDAYQFIKSFASV</sequence>
<dbReference type="InterPro" id="IPR017451">
    <property type="entry name" value="F-box-assoc_interact_dom"/>
</dbReference>
<proteinExistence type="predicted"/>
<dbReference type="AlphaFoldDB" id="A0A6P5Y9R6"/>
<dbReference type="RefSeq" id="XP_022737115.1">
    <property type="nucleotide sequence ID" value="XM_022881380.1"/>
</dbReference>
<dbReference type="InterPro" id="IPR055290">
    <property type="entry name" value="At3g26010-like"/>
</dbReference>